<dbReference type="Proteomes" id="UP000694843">
    <property type="component" value="Unplaced"/>
</dbReference>
<dbReference type="Gene3D" id="3.60.130.10">
    <property type="entry name" value="Clavaminate synthase-like"/>
    <property type="match status" value="1"/>
</dbReference>
<keyword evidence="12" id="KW-1185">Reference proteome</keyword>
<dbReference type="AlphaFoldDB" id="A0A8B7NT86"/>
<dbReference type="FunFam" id="3.30.2020.30:FF:000002">
    <property type="entry name" value="Putative gamma-butyrobetaine dioxygenase"/>
    <property type="match status" value="1"/>
</dbReference>
<evidence type="ECO:0000256" key="5">
    <source>
        <dbReference type="ARBA" id="ARBA00022723"/>
    </source>
</evidence>
<dbReference type="CDD" id="cd00250">
    <property type="entry name" value="CAS_like"/>
    <property type="match status" value="1"/>
</dbReference>
<feature type="domain" description="TauD/TfdA-like" evidence="10">
    <location>
        <begin position="206"/>
        <end position="450"/>
    </location>
</feature>
<evidence type="ECO:0000259" key="11">
    <source>
        <dbReference type="Pfam" id="PF06155"/>
    </source>
</evidence>
<evidence type="ECO:0000256" key="3">
    <source>
        <dbReference type="ARBA" id="ARBA00005022"/>
    </source>
</evidence>
<accession>A0A8B7NT86</accession>
<dbReference type="GO" id="GO:0045329">
    <property type="term" value="P:carnitine biosynthetic process"/>
    <property type="evidence" value="ECO:0007669"/>
    <property type="project" value="UniProtKB-UniPathway"/>
</dbReference>
<dbReference type="PANTHER" id="PTHR10696">
    <property type="entry name" value="GAMMA-BUTYROBETAINE HYDROXYLASE-RELATED"/>
    <property type="match status" value="1"/>
</dbReference>
<comment type="pathway">
    <text evidence="3">Amine and polyamine biosynthesis; carnitine biosynthesis.</text>
</comment>
<dbReference type="Gene3D" id="3.30.2020.30">
    <property type="match status" value="1"/>
</dbReference>
<evidence type="ECO:0000313" key="13">
    <source>
        <dbReference type="RefSeq" id="XP_018016928.1"/>
    </source>
</evidence>
<evidence type="ECO:0000256" key="9">
    <source>
        <dbReference type="ARBA" id="ARBA00023004"/>
    </source>
</evidence>
<dbReference type="GO" id="GO:0005739">
    <property type="term" value="C:mitochondrion"/>
    <property type="evidence" value="ECO:0007669"/>
    <property type="project" value="TreeGrafter"/>
</dbReference>
<reference evidence="13" key="1">
    <citation type="submission" date="2025-08" db="UniProtKB">
        <authorList>
            <consortium name="RefSeq"/>
        </authorList>
    </citation>
    <scope>IDENTIFICATION</scope>
    <source>
        <tissue evidence="13">Whole organism</tissue>
    </source>
</reference>
<dbReference type="RefSeq" id="XP_018016928.1">
    <property type="nucleotide sequence ID" value="XM_018161439.2"/>
</dbReference>
<dbReference type="OrthoDB" id="406634at2759"/>
<dbReference type="Pfam" id="PF06155">
    <property type="entry name" value="GBBH-like_N"/>
    <property type="match status" value="1"/>
</dbReference>
<dbReference type="FunFam" id="3.60.130.10:FF:000001">
    <property type="entry name" value="Trimethyllysine dioxygenase, mitochondrial"/>
    <property type="match status" value="1"/>
</dbReference>
<keyword evidence="6" id="KW-0124">Carnitine biosynthesis</keyword>
<dbReference type="SUPFAM" id="SSF51197">
    <property type="entry name" value="Clavaminate synthase-like"/>
    <property type="match status" value="1"/>
</dbReference>
<dbReference type="InterPro" id="IPR042098">
    <property type="entry name" value="TauD-like_sf"/>
</dbReference>
<sequence>MAHPGSTSLRRPLLQLLRKPITVTAFNSAPAHGQRVASLQPSPLQQTRSLQYYRGTATVAAEYVQRNANKDKVPAIVSALPGQHLTAKVIYDDHTTADFKYIWLRDNCKCRACMDPSSQQKLLNTPALDVNIRPKTVSINEAGSLEIVWNDDELHTSVFDPKWLFKYGQSFMHNAFEMDNAEKEGLPVRSEPELWDRTDIWKNLPELSYNEFKNSEEGLFTWLDMFHKYGIALLRGVPALSEQIIGVVKRFAYVKETQYGQIFDVINEAKDGAHLAFTGMALAYHTDMNYREKSPGMQLLHCLKANNSDKENDFGGRSMFVDGFRAARWMEENEPTAFHVLTSTPIRFSIKNSGMRYSAIWPVICTNSDGDITEIHYNNRTMQPLQAPTHVVTPFYHAYKLFSQKLNEASAGLEFNMVPGDLVAFNNRRILHARSAYDPSKVERHLQGCYVDIDEAFSKYDQLLMNRC</sequence>
<evidence type="ECO:0000256" key="2">
    <source>
        <dbReference type="ARBA" id="ARBA00001961"/>
    </source>
</evidence>
<dbReference type="PANTHER" id="PTHR10696:SF55">
    <property type="entry name" value="DIOXYGENASE, PUTATIVE-RELATED"/>
    <property type="match status" value="1"/>
</dbReference>
<dbReference type="InterPro" id="IPR010376">
    <property type="entry name" value="GBBH-like_N"/>
</dbReference>
<proteinExistence type="inferred from homology"/>
<dbReference type="GeneID" id="108673585"/>
<dbReference type="InterPro" id="IPR038492">
    <property type="entry name" value="GBBH-like_N_sf"/>
</dbReference>
<evidence type="ECO:0000259" key="10">
    <source>
        <dbReference type="Pfam" id="PF02668"/>
    </source>
</evidence>
<protein>
    <submittedName>
        <fullName evidence="13">Gamma-butyrobetaine dioxygenase</fullName>
    </submittedName>
</protein>
<comment type="cofactor">
    <cofactor evidence="1">
        <name>Fe(2+)</name>
        <dbReference type="ChEBI" id="CHEBI:29033"/>
    </cofactor>
</comment>
<organism evidence="12 13">
    <name type="scientific">Hyalella azteca</name>
    <name type="common">Amphipod</name>
    <dbReference type="NCBI Taxonomy" id="294128"/>
    <lineage>
        <taxon>Eukaryota</taxon>
        <taxon>Metazoa</taxon>
        <taxon>Ecdysozoa</taxon>
        <taxon>Arthropoda</taxon>
        <taxon>Crustacea</taxon>
        <taxon>Multicrustacea</taxon>
        <taxon>Malacostraca</taxon>
        <taxon>Eumalacostraca</taxon>
        <taxon>Peracarida</taxon>
        <taxon>Amphipoda</taxon>
        <taxon>Senticaudata</taxon>
        <taxon>Talitrida</taxon>
        <taxon>Talitroidea</taxon>
        <taxon>Hyalellidae</taxon>
        <taxon>Hyalella</taxon>
    </lineage>
</organism>
<name>A0A8B7NT86_HYAAZ</name>
<evidence type="ECO:0000256" key="6">
    <source>
        <dbReference type="ARBA" id="ARBA00022873"/>
    </source>
</evidence>
<evidence type="ECO:0000256" key="8">
    <source>
        <dbReference type="ARBA" id="ARBA00023002"/>
    </source>
</evidence>
<keyword evidence="5" id="KW-0479">Metal-binding</keyword>
<dbReference type="UniPathway" id="UPA00118"/>
<dbReference type="KEGG" id="hazt:108673585"/>
<comment type="similarity">
    <text evidence="4">Belongs to the gamma-BBH/TMLD family.</text>
</comment>
<keyword evidence="9" id="KW-0408">Iron</keyword>
<evidence type="ECO:0000313" key="12">
    <source>
        <dbReference type="Proteomes" id="UP000694843"/>
    </source>
</evidence>
<comment type="cofactor">
    <cofactor evidence="2">
        <name>L-ascorbate</name>
        <dbReference type="ChEBI" id="CHEBI:38290"/>
    </cofactor>
</comment>
<evidence type="ECO:0000256" key="4">
    <source>
        <dbReference type="ARBA" id="ARBA00008654"/>
    </source>
</evidence>
<dbReference type="GO" id="GO:0016706">
    <property type="term" value="F:2-oxoglutarate-dependent dioxygenase activity"/>
    <property type="evidence" value="ECO:0007669"/>
    <property type="project" value="UniProtKB-ARBA"/>
</dbReference>
<keyword evidence="7 13" id="KW-0223">Dioxygenase</keyword>
<dbReference type="OMA" id="SHNMRYS"/>
<dbReference type="InterPro" id="IPR003819">
    <property type="entry name" value="TauD/TfdA-like"/>
</dbReference>
<keyword evidence="8" id="KW-0560">Oxidoreductase</keyword>
<dbReference type="GO" id="GO:0046872">
    <property type="term" value="F:metal ion binding"/>
    <property type="evidence" value="ECO:0007669"/>
    <property type="project" value="UniProtKB-KW"/>
</dbReference>
<dbReference type="InterPro" id="IPR050411">
    <property type="entry name" value="AlphaKG_dependent_hydroxylases"/>
</dbReference>
<feature type="domain" description="Gamma-butyrobetaine hydroxylase-like N-terminal" evidence="11">
    <location>
        <begin position="88"/>
        <end position="164"/>
    </location>
</feature>
<evidence type="ECO:0000256" key="7">
    <source>
        <dbReference type="ARBA" id="ARBA00022964"/>
    </source>
</evidence>
<dbReference type="Pfam" id="PF02668">
    <property type="entry name" value="TauD"/>
    <property type="match status" value="1"/>
</dbReference>
<evidence type="ECO:0000256" key="1">
    <source>
        <dbReference type="ARBA" id="ARBA00001954"/>
    </source>
</evidence>
<gene>
    <name evidence="13" type="primary">LOC108673585</name>
</gene>